<dbReference type="AlphaFoldDB" id="A0A3S3U3D9"/>
<dbReference type="SMART" id="SM00825">
    <property type="entry name" value="PKS_KS"/>
    <property type="match status" value="1"/>
</dbReference>
<evidence type="ECO:0000256" key="4">
    <source>
        <dbReference type="ARBA" id="ARBA00023315"/>
    </source>
</evidence>
<reference evidence="6 7" key="1">
    <citation type="submission" date="2017-01" db="EMBL/GenBank/DDBJ databases">
        <title>The cable genome- insights into the physiology and evolution of filamentous bacteria capable of sulfide oxidation via long distance electron transfer.</title>
        <authorList>
            <person name="Schreiber L."/>
            <person name="Bjerg J.T."/>
            <person name="Boggild A."/>
            <person name="Van De Vossenberg J."/>
            <person name="Meysman F."/>
            <person name="Nielsen L.P."/>
            <person name="Schramm A."/>
            <person name="Kjeldsen K.U."/>
        </authorList>
    </citation>
    <scope>NUCLEOTIDE SEQUENCE [LARGE SCALE GENOMIC DNA]</scope>
    <source>
        <strain evidence="6">A2</strain>
    </source>
</reference>
<dbReference type="PANTHER" id="PTHR11712:SF306">
    <property type="entry name" value="3-OXOACYL-[ACYL-CARRIER-PROTEIN] SYNTHASE 1"/>
    <property type="match status" value="1"/>
</dbReference>
<dbReference type="Gene3D" id="3.40.47.10">
    <property type="match status" value="1"/>
</dbReference>
<proteinExistence type="predicted"/>
<evidence type="ECO:0000256" key="1">
    <source>
        <dbReference type="ARBA" id="ARBA00013191"/>
    </source>
</evidence>
<dbReference type="PROSITE" id="PS52004">
    <property type="entry name" value="KS3_2"/>
    <property type="match status" value="1"/>
</dbReference>
<feature type="domain" description="Ketosynthase family 3 (KS3)" evidence="5">
    <location>
        <begin position="1"/>
        <end position="197"/>
    </location>
</feature>
<name>A0A3S3U3D9_9BACT</name>
<dbReference type="InterPro" id="IPR016039">
    <property type="entry name" value="Thiolase-like"/>
</dbReference>
<protein>
    <recommendedName>
        <fullName evidence="1">beta-ketoacyl-[acyl-carrier-protein] synthase I</fullName>
        <ecNumber evidence="1">2.3.1.41</ecNumber>
    </recommendedName>
</protein>
<dbReference type="Proteomes" id="UP000286862">
    <property type="component" value="Unassembled WGS sequence"/>
</dbReference>
<dbReference type="GO" id="GO:0006633">
    <property type="term" value="P:fatty acid biosynthetic process"/>
    <property type="evidence" value="ECO:0007669"/>
    <property type="project" value="TreeGrafter"/>
</dbReference>
<dbReference type="EC" id="2.3.1.41" evidence="1"/>
<dbReference type="PANTHER" id="PTHR11712">
    <property type="entry name" value="POLYKETIDE SYNTHASE-RELATED"/>
    <property type="match status" value="1"/>
</dbReference>
<comment type="caution">
    <text evidence="6">The sequence shown here is derived from an EMBL/GenBank/DDBJ whole genome shotgun (WGS) entry which is preliminary data.</text>
</comment>
<accession>A0A3S3U3D9</accession>
<dbReference type="InterPro" id="IPR020841">
    <property type="entry name" value="PKS_Beta-ketoAc_synthase_dom"/>
</dbReference>
<dbReference type="EMBL" id="MTKQ01000441">
    <property type="protein sequence ID" value="RWX42784.1"/>
    <property type="molecule type" value="Genomic_DNA"/>
</dbReference>
<dbReference type="InterPro" id="IPR000794">
    <property type="entry name" value="Beta-ketoacyl_synthase"/>
</dbReference>
<dbReference type="InterPro" id="IPR014031">
    <property type="entry name" value="Ketoacyl_synth_C"/>
</dbReference>
<gene>
    <name evidence="6" type="ORF">VT99_14412</name>
</gene>
<keyword evidence="2" id="KW-0963">Cytoplasm</keyword>
<keyword evidence="3 6" id="KW-0808">Transferase</keyword>
<evidence type="ECO:0000313" key="7">
    <source>
        <dbReference type="Proteomes" id="UP000286862"/>
    </source>
</evidence>
<evidence type="ECO:0000313" key="6">
    <source>
        <dbReference type="EMBL" id="RWX42784.1"/>
    </source>
</evidence>
<evidence type="ECO:0000259" key="5">
    <source>
        <dbReference type="PROSITE" id="PS52004"/>
    </source>
</evidence>
<dbReference type="GO" id="GO:0005829">
    <property type="term" value="C:cytosol"/>
    <property type="evidence" value="ECO:0007669"/>
    <property type="project" value="TreeGrafter"/>
</dbReference>
<sequence>MSTKFNRTPEQASRPYDVDRDGFVVANGAGLIVVEELEHARERGANIYGELIGYGATADGHEMVSPSGEGASRCIEIALASAARPVDYINAHGTSTPVGDMIELQAIRHVFGSSIPRISSTKSLSGHSLGAAGVHEAIYCLLMLNNNFIAASANIHKMEDGAKGMNIVRETRQAELNTVMSNSYGFGGTNACLIFQKYRDA</sequence>
<evidence type="ECO:0000256" key="3">
    <source>
        <dbReference type="ARBA" id="ARBA00022679"/>
    </source>
</evidence>
<evidence type="ECO:0000256" key="2">
    <source>
        <dbReference type="ARBA" id="ARBA00022490"/>
    </source>
</evidence>
<keyword evidence="4 6" id="KW-0012">Acyltransferase</keyword>
<dbReference type="GO" id="GO:0004315">
    <property type="term" value="F:3-oxoacyl-[acyl-carrier-protein] synthase activity"/>
    <property type="evidence" value="ECO:0007669"/>
    <property type="project" value="UniProtKB-EC"/>
</dbReference>
<organism evidence="6 7">
    <name type="scientific">Candidatus Electrothrix marina</name>
    <dbReference type="NCBI Taxonomy" id="1859130"/>
    <lineage>
        <taxon>Bacteria</taxon>
        <taxon>Pseudomonadati</taxon>
        <taxon>Thermodesulfobacteriota</taxon>
        <taxon>Desulfobulbia</taxon>
        <taxon>Desulfobulbales</taxon>
        <taxon>Desulfobulbaceae</taxon>
        <taxon>Candidatus Electrothrix</taxon>
    </lineage>
</organism>
<dbReference type="Pfam" id="PF02801">
    <property type="entry name" value="Ketoacyl-synt_C"/>
    <property type="match status" value="1"/>
</dbReference>
<dbReference type="SUPFAM" id="SSF53901">
    <property type="entry name" value="Thiolase-like"/>
    <property type="match status" value="1"/>
</dbReference>